<sequence length="266" mass="29948">MIRLVYGLLLLMILVGLFVYLNDESGDLEVTRHRFGKTAASAVTWRIAQVSDLHIRGGAEIEARVIGLINQEKPDLVVLTGDQLSHRDKLPELGKFLDKLDNHAKKIAILGNWEYWTGLDKVELRRFHAQHGVTLLVNGALVVEKERQSLLVVGLDDARLGHPNWERALAEHPTWPGSMLILAHNPDTIAMVPAREKVVTDRVMLSGHTHGGQIVLFPFLNRNHPCLAGWCRDQGMPMYISRGVGMSVIPLRFGARPELPFFEWRL</sequence>
<organism evidence="4 5">
    <name type="scientific">Candidatus Magnetaquiglobus chichijimensis</name>
    <dbReference type="NCBI Taxonomy" id="3141448"/>
    <lineage>
        <taxon>Bacteria</taxon>
        <taxon>Pseudomonadati</taxon>
        <taxon>Pseudomonadota</taxon>
        <taxon>Magnetococcia</taxon>
        <taxon>Magnetococcales</taxon>
        <taxon>Candidatus Magnetaquicoccaceae</taxon>
        <taxon>Candidatus Magnetaquiglobus</taxon>
    </lineage>
</organism>
<keyword evidence="5" id="KW-1185">Reference proteome</keyword>
<evidence type="ECO:0000313" key="4">
    <source>
        <dbReference type="EMBL" id="GAB0058423.1"/>
    </source>
</evidence>
<evidence type="ECO:0000256" key="1">
    <source>
        <dbReference type="ARBA" id="ARBA00022723"/>
    </source>
</evidence>
<protein>
    <recommendedName>
        <fullName evidence="3">Calcineurin-like phosphoesterase domain-containing protein</fullName>
    </recommendedName>
</protein>
<dbReference type="Proteomes" id="UP001628193">
    <property type="component" value="Unassembled WGS sequence"/>
</dbReference>
<proteinExistence type="predicted"/>
<keyword evidence="1" id="KW-0479">Metal-binding</keyword>
<dbReference type="PANTHER" id="PTHR31302:SF31">
    <property type="entry name" value="PHOSPHODIESTERASE YAEI"/>
    <property type="match status" value="1"/>
</dbReference>
<evidence type="ECO:0000313" key="5">
    <source>
        <dbReference type="Proteomes" id="UP001628193"/>
    </source>
</evidence>
<dbReference type="InterPro" id="IPR029052">
    <property type="entry name" value="Metallo-depent_PP-like"/>
</dbReference>
<dbReference type="InterPro" id="IPR051158">
    <property type="entry name" value="Metallophosphoesterase_sf"/>
</dbReference>
<accession>A0ABQ0CC07</accession>
<feature type="domain" description="Calcineurin-like phosphoesterase" evidence="3">
    <location>
        <begin position="46"/>
        <end position="210"/>
    </location>
</feature>
<dbReference type="Pfam" id="PF00149">
    <property type="entry name" value="Metallophos"/>
    <property type="match status" value="1"/>
</dbReference>
<reference evidence="4 5" key="1">
    <citation type="submission" date="2024-05" db="EMBL/GenBank/DDBJ databases">
        <authorList>
            <consortium name="Candidatus Magnetaquicoccaceae bacterium FCR-1 genome sequencing consortium"/>
            <person name="Shimoshige H."/>
            <person name="Shimamura S."/>
            <person name="Taoka A."/>
            <person name="Kobayashi H."/>
            <person name="Maekawa T."/>
        </authorList>
    </citation>
    <scope>NUCLEOTIDE SEQUENCE [LARGE SCALE GENOMIC DNA]</scope>
    <source>
        <strain evidence="4 5">FCR-1</strain>
    </source>
</reference>
<comment type="caution">
    <text evidence="4">The sequence shown here is derived from an EMBL/GenBank/DDBJ whole genome shotgun (WGS) entry which is preliminary data.</text>
</comment>
<dbReference type="EMBL" id="BAAFGK010000005">
    <property type="protein sequence ID" value="GAB0058423.1"/>
    <property type="molecule type" value="Genomic_DNA"/>
</dbReference>
<dbReference type="InterPro" id="IPR004843">
    <property type="entry name" value="Calcineurin-like_PHP"/>
</dbReference>
<dbReference type="Gene3D" id="3.60.21.10">
    <property type="match status" value="1"/>
</dbReference>
<reference evidence="4 5" key="2">
    <citation type="submission" date="2024-09" db="EMBL/GenBank/DDBJ databases">
        <title>Draft genome sequence of Candidatus Magnetaquicoccaceae bacterium FCR-1.</title>
        <authorList>
            <person name="Shimoshige H."/>
            <person name="Shimamura S."/>
            <person name="Taoka A."/>
            <person name="Kobayashi H."/>
            <person name="Maekawa T."/>
        </authorList>
    </citation>
    <scope>NUCLEOTIDE SEQUENCE [LARGE SCALE GENOMIC DNA]</scope>
    <source>
        <strain evidence="4 5">FCR-1</strain>
    </source>
</reference>
<name>A0ABQ0CC07_9PROT</name>
<dbReference type="PANTHER" id="PTHR31302">
    <property type="entry name" value="TRANSMEMBRANE PROTEIN WITH METALLOPHOSPHOESTERASE DOMAIN-RELATED"/>
    <property type="match status" value="1"/>
</dbReference>
<keyword evidence="2" id="KW-0378">Hydrolase</keyword>
<dbReference type="RefSeq" id="WP_420906144.1">
    <property type="nucleotide sequence ID" value="NZ_BAAFGK010000005.1"/>
</dbReference>
<gene>
    <name evidence="4" type="ORF">SIID45300_02772</name>
</gene>
<evidence type="ECO:0000259" key="3">
    <source>
        <dbReference type="Pfam" id="PF00149"/>
    </source>
</evidence>
<evidence type="ECO:0000256" key="2">
    <source>
        <dbReference type="ARBA" id="ARBA00022801"/>
    </source>
</evidence>
<dbReference type="SUPFAM" id="SSF56300">
    <property type="entry name" value="Metallo-dependent phosphatases"/>
    <property type="match status" value="1"/>
</dbReference>